<organism evidence="6 7">
    <name type="scientific">Desulfosarcina widdelii</name>
    <dbReference type="NCBI Taxonomy" id="947919"/>
    <lineage>
        <taxon>Bacteria</taxon>
        <taxon>Pseudomonadati</taxon>
        <taxon>Thermodesulfobacteriota</taxon>
        <taxon>Desulfobacteria</taxon>
        <taxon>Desulfobacterales</taxon>
        <taxon>Desulfosarcinaceae</taxon>
        <taxon>Desulfosarcina</taxon>
    </lineage>
</organism>
<dbReference type="GO" id="GO:0006565">
    <property type="term" value="P:L-serine catabolic process"/>
    <property type="evidence" value="ECO:0007669"/>
    <property type="project" value="TreeGrafter"/>
</dbReference>
<dbReference type="RefSeq" id="WP_155304388.1">
    <property type="nucleotide sequence ID" value="NZ_AP021875.1"/>
</dbReference>
<dbReference type="PANTHER" id="PTHR48078">
    <property type="entry name" value="THREONINE DEHYDRATASE, MITOCHONDRIAL-RELATED"/>
    <property type="match status" value="1"/>
</dbReference>
<proteinExistence type="inferred from homology"/>
<evidence type="ECO:0000259" key="5">
    <source>
        <dbReference type="Pfam" id="PF00291"/>
    </source>
</evidence>
<dbReference type="Proteomes" id="UP000427769">
    <property type="component" value="Chromosome"/>
</dbReference>
<keyword evidence="3" id="KW-0663">Pyridoxal phosphate</keyword>
<protein>
    <submittedName>
        <fullName evidence="6">Serine/threonine dehydratase</fullName>
    </submittedName>
</protein>
<comment type="cofactor">
    <cofactor evidence="1">
        <name>pyridoxal 5'-phosphate</name>
        <dbReference type="ChEBI" id="CHEBI:597326"/>
    </cofactor>
</comment>
<dbReference type="GO" id="GO:0009097">
    <property type="term" value="P:isoleucine biosynthetic process"/>
    <property type="evidence" value="ECO:0007669"/>
    <property type="project" value="TreeGrafter"/>
</dbReference>
<dbReference type="GO" id="GO:0004794">
    <property type="term" value="F:threonine deaminase activity"/>
    <property type="evidence" value="ECO:0007669"/>
    <property type="project" value="TreeGrafter"/>
</dbReference>
<dbReference type="PANTHER" id="PTHR48078:SF6">
    <property type="entry name" value="L-THREONINE DEHYDRATASE CATABOLIC TDCB"/>
    <property type="match status" value="1"/>
</dbReference>
<dbReference type="Gene3D" id="3.40.50.1100">
    <property type="match status" value="2"/>
</dbReference>
<name>A0A5K7ZH96_9BACT</name>
<dbReference type="GO" id="GO:0003941">
    <property type="term" value="F:L-serine ammonia-lyase activity"/>
    <property type="evidence" value="ECO:0007669"/>
    <property type="project" value="TreeGrafter"/>
</dbReference>
<dbReference type="KEGG" id="dwd:DSCW_28840"/>
<evidence type="ECO:0000256" key="3">
    <source>
        <dbReference type="ARBA" id="ARBA00022898"/>
    </source>
</evidence>
<dbReference type="OrthoDB" id="9811476at2"/>
<dbReference type="InterPro" id="IPR050147">
    <property type="entry name" value="Ser/Thr_Dehydratase"/>
</dbReference>
<dbReference type="Pfam" id="PF00291">
    <property type="entry name" value="PALP"/>
    <property type="match status" value="1"/>
</dbReference>
<dbReference type="InterPro" id="IPR001926">
    <property type="entry name" value="TrpB-like_PALP"/>
</dbReference>
<dbReference type="FunFam" id="3.40.50.1100:FF:000005">
    <property type="entry name" value="Threonine dehydratase catabolic"/>
    <property type="match status" value="1"/>
</dbReference>
<gene>
    <name evidence="6" type="ORF">DSCW_28840</name>
</gene>
<dbReference type="NCBIfam" id="NF005292">
    <property type="entry name" value="PRK06815.1"/>
    <property type="match status" value="1"/>
</dbReference>
<dbReference type="InterPro" id="IPR036052">
    <property type="entry name" value="TrpB-like_PALP_sf"/>
</dbReference>
<feature type="domain" description="Tryptophan synthase beta chain-like PALP" evidence="5">
    <location>
        <begin position="23"/>
        <end position="313"/>
    </location>
</feature>
<reference evidence="6 7" key="1">
    <citation type="submission" date="2019-11" db="EMBL/GenBank/DDBJ databases">
        <title>Comparative genomics of hydrocarbon-degrading Desulfosarcina strains.</title>
        <authorList>
            <person name="Watanabe M."/>
            <person name="Kojima H."/>
            <person name="Fukui M."/>
        </authorList>
    </citation>
    <scope>NUCLEOTIDE SEQUENCE [LARGE SCALE GENOMIC DNA]</scope>
    <source>
        <strain evidence="6 7">PP31</strain>
    </source>
</reference>
<dbReference type="EMBL" id="AP021875">
    <property type="protein sequence ID" value="BBO75467.1"/>
    <property type="molecule type" value="Genomic_DNA"/>
</dbReference>
<evidence type="ECO:0000313" key="6">
    <source>
        <dbReference type="EMBL" id="BBO75467.1"/>
    </source>
</evidence>
<evidence type="ECO:0000256" key="2">
    <source>
        <dbReference type="ARBA" id="ARBA00010869"/>
    </source>
</evidence>
<evidence type="ECO:0000313" key="7">
    <source>
        <dbReference type="Proteomes" id="UP000427769"/>
    </source>
</evidence>
<evidence type="ECO:0000256" key="4">
    <source>
        <dbReference type="ARBA" id="ARBA00023239"/>
    </source>
</evidence>
<dbReference type="SUPFAM" id="SSF53686">
    <property type="entry name" value="Tryptophan synthase beta subunit-like PLP-dependent enzymes"/>
    <property type="match status" value="1"/>
</dbReference>
<accession>A0A5K7ZH96</accession>
<dbReference type="AlphaFoldDB" id="A0A5K7ZH96"/>
<dbReference type="GO" id="GO:0006567">
    <property type="term" value="P:L-threonine catabolic process"/>
    <property type="evidence" value="ECO:0007669"/>
    <property type="project" value="TreeGrafter"/>
</dbReference>
<keyword evidence="4" id="KW-0456">Lyase</keyword>
<keyword evidence="7" id="KW-1185">Reference proteome</keyword>
<evidence type="ECO:0000256" key="1">
    <source>
        <dbReference type="ARBA" id="ARBA00001933"/>
    </source>
</evidence>
<comment type="similarity">
    <text evidence="2">Belongs to the serine/threonine dehydratase family.</text>
</comment>
<sequence length="331" mass="35514">MGFDESNTSREIRELALAAEKRIRPHIRRTPMEPAADLSRENEGRVYLKMESMQHTGSFKVRGALNRLLAMDESELRAGVITASSGNHGLATAFGMNRLGIDGTIYLPENASPLKVSMLKDLGAAIRFHGADCDRTEAFARQQAEKTGKIYISPYNDTYVIGGQGTIGLEILDRLPHVDCILASVGGGGLITGIAGAVKAVRPETTVIGCLPENSPAMAVSVQSGRILDVPMQETLSDGTAGGIEPGAITFDACTRLVDRWQLVSENDIRRAMVLVFERHRLVIEGAAAVAVAGFLKLAPRLTGKTTVIVTCGRNIDMGVFRTVVCPKAVL</sequence>
<dbReference type="CDD" id="cd01562">
    <property type="entry name" value="Thr-dehyd"/>
    <property type="match status" value="1"/>
</dbReference>